<keyword evidence="5" id="KW-1185">Reference proteome</keyword>
<evidence type="ECO:0000313" key="5">
    <source>
        <dbReference type="Proteomes" id="UP000069902"/>
    </source>
</evidence>
<feature type="chain" id="PRO_5006855777" evidence="3">
    <location>
        <begin position="23"/>
        <end position="257"/>
    </location>
</feature>
<reference evidence="5" key="1">
    <citation type="submission" date="2015-09" db="EMBL/GenBank/DDBJ databases">
        <authorList>
            <person name="Bertelli C."/>
        </authorList>
    </citation>
    <scope>NUCLEOTIDE SEQUENCE [LARGE SCALE GENOMIC DNA]</scope>
    <source>
        <strain evidence="5">KNic</strain>
    </source>
</reference>
<dbReference type="Gene3D" id="1.25.40.10">
    <property type="entry name" value="Tetratricopeptide repeat domain"/>
    <property type="match status" value="1"/>
</dbReference>
<dbReference type="PATRIC" id="fig|389348.3.peg.2567"/>
<keyword evidence="2" id="KW-0472">Membrane</keyword>
<sequence length="257" mass="28877">MKTFLTSFFLLPWLLFANSSMDALIQEASASYRAAEEASTFQERKNGFNRALTLYQYIESQPGVASADLDQALANSYFQLGEYAWSILYNERALQLDPYNPTIIEHLVHAQKKLGLPPSSLSPSWVDTLLLRSALSLPARFQLFFYTALAAILLATVLIWIPSSYIKKLVYLTGLLTLALAINLMISFYFTPLYGIFISSTALYRAPSFQETQLTNLPFAVGSKVRIIQSEEQGFWLKVMDQNGLVGYVPASDIRLI</sequence>
<dbReference type="InterPro" id="IPR036028">
    <property type="entry name" value="SH3-like_dom_sf"/>
</dbReference>
<protein>
    <submittedName>
        <fullName evidence="4">Putative membrane protein</fullName>
    </submittedName>
</protein>
<dbReference type="RefSeq" id="WP_059062123.1">
    <property type="nucleotide sequence ID" value="NZ_LN879502.1"/>
</dbReference>
<name>A0A0U5CS87_9BACT</name>
<feature type="signal peptide" evidence="3">
    <location>
        <begin position="1"/>
        <end position="22"/>
    </location>
</feature>
<dbReference type="SUPFAM" id="SSF50044">
    <property type="entry name" value="SH3-domain"/>
    <property type="match status" value="1"/>
</dbReference>
<dbReference type="Gene3D" id="2.30.30.40">
    <property type="entry name" value="SH3 Domains"/>
    <property type="match status" value="1"/>
</dbReference>
<evidence type="ECO:0000256" key="2">
    <source>
        <dbReference type="SAM" id="Phobius"/>
    </source>
</evidence>
<dbReference type="InterPro" id="IPR011990">
    <property type="entry name" value="TPR-like_helical_dom_sf"/>
</dbReference>
<feature type="repeat" description="TPR" evidence="1">
    <location>
        <begin position="67"/>
        <end position="100"/>
    </location>
</feature>
<dbReference type="CDD" id="cd00174">
    <property type="entry name" value="SH3"/>
    <property type="match status" value="1"/>
</dbReference>
<accession>A0A0U5CS87</accession>
<keyword evidence="3" id="KW-0732">Signal</keyword>
<dbReference type="Proteomes" id="UP000069902">
    <property type="component" value="Chromosome cPNK"/>
</dbReference>
<proteinExistence type="predicted"/>
<evidence type="ECO:0000256" key="1">
    <source>
        <dbReference type="PROSITE-ProRule" id="PRU00339"/>
    </source>
</evidence>
<dbReference type="EMBL" id="LN879502">
    <property type="protein sequence ID" value="CUI17884.1"/>
    <property type="molecule type" value="Genomic_DNA"/>
</dbReference>
<evidence type="ECO:0000256" key="3">
    <source>
        <dbReference type="SAM" id="SignalP"/>
    </source>
</evidence>
<dbReference type="InterPro" id="IPR019734">
    <property type="entry name" value="TPR_rpt"/>
</dbReference>
<feature type="transmembrane region" description="Helical" evidence="2">
    <location>
        <begin position="143"/>
        <end position="162"/>
    </location>
</feature>
<dbReference type="AlphaFoldDB" id="A0A0U5CS87"/>
<dbReference type="InParanoid" id="A0A0U5CS87"/>
<dbReference type="PROSITE" id="PS50005">
    <property type="entry name" value="TPR"/>
    <property type="match status" value="1"/>
</dbReference>
<dbReference type="STRING" id="389348.PNK_2286"/>
<evidence type="ECO:0000313" key="4">
    <source>
        <dbReference type="EMBL" id="CUI17884.1"/>
    </source>
</evidence>
<dbReference type="SUPFAM" id="SSF48452">
    <property type="entry name" value="TPR-like"/>
    <property type="match status" value="1"/>
</dbReference>
<feature type="transmembrane region" description="Helical" evidence="2">
    <location>
        <begin position="169"/>
        <end position="190"/>
    </location>
</feature>
<dbReference type="KEGG" id="pnl:PNK_2286"/>
<keyword evidence="1" id="KW-0802">TPR repeat</keyword>
<organism evidence="4 5">
    <name type="scientific">Candidatus Protochlamydia naegleriophila</name>
    <dbReference type="NCBI Taxonomy" id="389348"/>
    <lineage>
        <taxon>Bacteria</taxon>
        <taxon>Pseudomonadati</taxon>
        <taxon>Chlamydiota</taxon>
        <taxon>Chlamydiia</taxon>
        <taxon>Parachlamydiales</taxon>
        <taxon>Parachlamydiaceae</taxon>
        <taxon>Candidatus Protochlamydia</taxon>
    </lineage>
</organism>
<keyword evidence="2" id="KW-1133">Transmembrane helix</keyword>
<keyword evidence="2" id="KW-0812">Transmembrane</keyword>
<gene>
    <name evidence="4" type="ORF">PNK_2286</name>
</gene>